<dbReference type="PANTHER" id="PTHR33361:SF2">
    <property type="entry name" value="DUF885 DOMAIN-CONTAINING PROTEIN"/>
    <property type="match status" value="1"/>
</dbReference>
<organism evidence="2 3">
    <name type="scientific">Brevundimonas diminuta</name>
    <name type="common">Pseudomonas diminuta</name>
    <dbReference type="NCBI Taxonomy" id="293"/>
    <lineage>
        <taxon>Bacteria</taxon>
        <taxon>Pseudomonadati</taxon>
        <taxon>Pseudomonadota</taxon>
        <taxon>Alphaproteobacteria</taxon>
        <taxon>Caulobacterales</taxon>
        <taxon>Caulobacteraceae</taxon>
        <taxon>Brevundimonas</taxon>
    </lineage>
</organism>
<feature type="signal peptide" evidence="1">
    <location>
        <begin position="1"/>
        <end position="25"/>
    </location>
</feature>
<reference evidence="2 3" key="1">
    <citation type="submission" date="2017-06" db="EMBL/GenBank/DDBJ databases">
        <title>Biodegradation of gentamicin by bacterial consortia AMQD4 in synthetic medium and raw gentamicin sewage.</title>
        <authorList>
            <person name="Chang H."/>
            <person name="Feng Y."/>
            <person name="Li Z."/>
            <person name="Xue J."/>
            <person name="Cheng D."/>
        </authorList>
    </citation>
    <scope>NUCLEOTIDE SEQUENCE [LARGE SCALE GENOMIC DNA]</scope>
    <source>
        <strain evidence="2 3">BZC3</strain>
    </source>
</reference>
<feature type="chain" id="PRO_5012396394" evidence="1">
    <location>
        <begin position="26"/>
        <end position="597"/>
    </location>
</feature>
<dbReference type="Pfam" id="PF05960">
    <property type="entry name" value="DUF885"/>
    <property type="match status" value="1"/>
</dbReference>
<dbReference type="InterPro" id="IPR010281">
    <property type="entry name" value="DUF885"/>
</dbReference>
<evidence type="ECO:0000313" key="3">
    <source>
        <dbReference type="Proteomes" id="UP000197024"/>
    </source>
</evidence>
<dbReference type="RefSeq" id="WP_088411196.1">
    <property type="nucleotide sequence ID" value="NZ_CP021995.1"/>
</dbReference>
<dbReference type="Proteomes" id="UP000197024">
    <property type="component" value="Chromosome"/>
</dbReference>
<keyword evidence="1" id="KW-0732">Signal</keyword>
<dbReference type="AlphaFoldDB" id="A0A1Z3LZF2"/>
<dbReference type="STRING" id="293.GCA_000988015_00164"/>
<sequence length="597" mass="65770">MRHLLLAAGIGLSGLAGAGALPAQAAVVQGQSSAAAALDALLVDYEAYLRQVDPIGSGMDGDRAALSRLPDASRAGELARRVPLNALKARLDAINPAALDEAHHLNHAFVGYLIGRELERIELDPSRLAFDSEGGPGQLLAYLAPAARIATAADAEAWLKRLEAAPAYYDAGIANTRRGLETGLIQARSVVDSALAQAERDLTPGAAGDVLLRPFSALPASIPAAQQEQFRTRARTLVEGPITARRTAWRDLLRDEYAPKAPQEPGLVHRPGGRDLYAFLVRSHTTTDLTPDQVHEIGQQEVARIRARMETEMRAAGWTGDFAGFLTFLRTDPQFYAKTREELLEKASEIAKRADDRLPSLFATLPRLPYGVRPVPVEMEETYTTGRYNSGSMATGVAGGYIVNTGKLDQRPLYELPALTVHEAVPGHHLQVALQQEAADQPYYRRDASVTAFSEGWGLYSEFLGEEMGIYRTPYERFGRLSYEMWRACRLVADTGLHWLGWSEEQARACFRDNSALSPHNIETELQRYIGDPGQATAYKIGEIRLREIRQKAERELGDRFDVRTFHDALLVDGALPLALLDARMDRWIAEQKTKTR</sequence>
<evidence type="ECO:0000256" key="1">
    <source>
        <dbReference type="SAM" id="SignalP"/>
    </source>
</evidence>
<accession>A0A1Z3LZF2</accession>
<proteinExistence type="predicted"/>
<dbReference type="PANTHER" id="PTHR33361">
    <property type="entry name" value="GLR0591 PROTEIN"/>
    <property type="match status" value="1"/>
</dbReference>
<gene>
    <name evidence="2" type="ORF">CD943_12160</name>
</gene>
<evidence type="ECO:0000313" key="2">
    <source>
        <dbReference type="EMBL" id="ASD27578.1"/>
    </source>
</evidence>
<reference evidence="2 3" key="2">
    <citation type="submission" date="2017-06" db="EMBL/GenBank/DDBJ databases">
        <authorList>
            <person name="Kim H.J."/>
            <person name="Triplett B.A."/>
        </authorList>
    </citation>
    <scope>NUCLEOTIDE SEQUENCE [LARGE SCALE GENOMIC DNA]</scope>
    <source>
        <strain evidence="2 3">BZC3</strain>
    </source>
</reference>
<protein>
    <submittedName>
        <fullName evidence="2">DUF885 domain-containing protein</fullName>
    </submittedName>
</protein>
<name>A0A1Z3LZF2_BREDI</name>
<dbReference type="EMBL" id="CP021995">
    <property type="protein sequence ID" value="ASD27578.1"/>
    <property type="molecule type" value="Genomic_DNA"/>
</dbReference>